<keyword evidence="4" id="KW-0663">Pyridoxal phosphate</keyword>
<dbReference type="EC" id="2.6.1.66" evidence="6"/>
<proteinExistence type="predicted"/>
<dbReference type="Pfam" id="PF00155">
    <property type="entry name" value="Aminotran_1_2"/>
    <property type="match status" value="1"/>
</dbReference>
<dbReference type="InterPro" id="IPR015421">
    <property type="entry name" value="PyrdxlP-dep_Trfase_major"/>
</dbReference>
<reference evidence="6" key="2">
    <citation type="submission" date="2023-01" db="EMBL/GenBank/DDBJ databases">
        <title>Gilvimarinus xylanilyticus HB14 isolated from Caulerpa lentillifera aquaculture base in Hainan, China.</title>
        <authorList>
            <person name="Zhang Y.-J."/>
        </authorList>
    </citation>
    <scope>NUCLEOTIDE SEQUENCE</scope>
    <source>
        <strain evidence="6">HB14</strain>
    </source>
</reference>
<dbReference type="GO" id="GO:0030170">
    <property type="term" value="F:pyridoxal phosphate binding"/>
    <property type="evidence" value="ECO:0007669"/>
    <property type="project" value="InterPro"/>
</dbReference>
<keyword evidence="3 6" id="KW-0808">Transferase</keyword>
<evidence type="ECO:0000313" key="7">
    <source>
        <dbReference type="Proteomes" id="UP001139319"/>
    </source>
</evidence>
<dbReference type="RefSeq" id="WP_253966501.1">
    <property type="nucleotide sequence ID" value="NZ_JAMFTH010000001.1"/>
</dbReference>
<feature type="domain" description="Aminotransferase class I/classII large" evidence="5">
    <location>
        <begin position="53"/>
        <end position="395"/>
    </location>
</feature>
<dbReference type="NCBIfam" id="NF006964">
    <property type="entry name" value="PRK09440.1-2"/>
    <property type="match status" value="1"/>
</dbReference>
<dbReference type="CDD" id="cd00609">
    <property type="entry name" value="AAT_like"/>
    <property type="match status" value="1"/>
</dbReference>
<comment type="cofactor">
    <cofactor evidence="1">
        <name>pyridoxal 5'-phosphate</name>
        <dbReference type="ChEBI" id="CHEBI:597326"/>
    </cofactor>
</comment>
<dbReference type="EMBL" id="JAMFTH010000001">
    <property type="protein sequence ID" value="MCP8898213.1"/>
    <property type="molecule type" value="Genomic_DNA"/>
</dbReference>
<dbReference type="GO" id="GO:0009042">
    <property type="term" value="F:valine-pyruvate transaminase activity"/>
    <property type="evidence" value="ECO:0007669"/>
    <property type="project" value="UniProtKB-EC"/>
</dbReference>
<evidence type="ECO:0000256" key="1">
    <source>
        <dbReference type="ARBA" id="ARBA00001933"/>
    </source>
</evidence>
<gene>
    <name evidence="6" type="ORF">M6D89_02740</name>
</gene>
<dbReference type="Gene3D" id="3.40.640.10">
    <property type="entry name" value="Type I PLP-dependent aspartate aminotransferase-like (Major domain)"/>
    <property type="match status" value="1"/>
</dbReference>
<comment type="caution">
    <text evidence="6">The sequence shown here is derived from an EMBL/GenBank/DDBJ whole genome shotgun (WGS) entry which is preliminary data.</text>
</comment>
<dbReference type="SUPFAM" id="SSF53383">
    <property type="entry name" value="PLP-dependent transferases"/>
    <property type="match status" value="1"/>
</dbReference>
<dbReference type="GO" id="GO:1901605">
    <property type="term" value="P:alpha-amino acid metabolic process"/>
    <property type="evidence" value="ECO:0007669"/>
    <property type="project" value="TreeGrafter"/>
</dbReference>
<protein>
    <submittedName>
        <fullName evidence="6">Valine--pyruvate transaminase</fullName>
        <ecNumber evidence="6">2.6.1.66</ecNumber>
    </submittedName>
</protein>
<keyword evidence="2 6" id="KW-0032">Aminotransferase</keyword>
<organism evidence="6 7">
    <name type="scientific">Gilvimarinus xylanilyticus</name>
    <dbReference type="NCBI Taxonomy" id="2944139"/>
    <lineage>
        <taxon>Bacteria</taxon>
        <taxon>Pseudomonadati</taxon>
        <taxon>Pseudomonadota</taxon>
        <taxon>Gammaproteobacteria</taxon>
        <taxon>Cellvibrionales</taxon>
        <taxon>Cellvibrionaceae</taxon>
        <taxon>Gilvimarinus</taxon>
    </lineage>
</organism>
<dbReference type="InterPro" id="IPR015424">
    <property type="entry name" value="PyrdxlP-dep_Trfase"/>
</dbReference>
<keyword evidence="7" id="KW-1185">Reference proteome</keyword>
<name>A0A9X2KSY0_9GAMM</name>
<evidence type="ECO:0000313" key="6">
    <source>
        <dbReference type="EMBL" id="MCP8898213.1"/>
    </source>
</evidence>
<evidence type="ECO:0000256" key="4">
    <source>
        <dbReference type="ARBA" id="ARBA00022898"/>
    </source>
</evidence>
<dbReference type="InterPro" id="IPR004839">
    <property type="entry name" value="Aminotransferase_I/II_large"/>
</dbReference>
<dbReference type="PANTHER" id="PTHR42790">
    <property type="entry name" value="AMINOTRANSFERASE"/>
    <property type="match status" value="1"/>
</dbReference>
<evidence type="ECO:0000259" key="5">
    <source>
        <dbReference type="Pfam" id="PF00155"/>
    </source>
</evidence>
<sequence>MRLSRFGQMLSADSGIVSLMDDLGSALRENPEMLFLGGGNPARIPAVESALKQALKDALADPEEAWQMLGVYQSPAGDLPLRRQLADTLSRQYQWPLGPENIAVANGSQSAFFVLFNLLAGEMGDGTRRHIQLPLVPEYLGYSELGLGADFYRASRPAIELIGEHEFKYHVDFSRFAINDQAAALCVSRPTNPTGNVITDAELAGLDERARAAGVPLIIDAAYGLPFPGIVFSEAGAHWNENTIAVLSLSKLGLPGVRTSIVVASEPVIQAFAQANTVLSLAAGNVGPAIARQLLASEQLLALGREQVMPYYRERCEATVASLHRALKGLPYRIHRPEGAIFLWLWFADLPISSDQLYRRLKARGVLMIAGEHFFPGLTEPWDHQYECLRISYAQPAHVVEQAGQILAEEVARAYRES</sequence>
<dbReference type="AlphaFoldDB" id="A0A9X2KSY0"/>
<dbReference type="PANTHER" id="PTHR42790:SF4">
    <property type="entry name" value="VALINE--PYRUVATE AMINOTRANSFERASE"/>
    <property type="match status" value="1"/>
</dbReference>
<dbReference type="Proteomes" id="UP001139319">
    <property type="component" value="Unassembled WGS sequence"/>
</dbReference>
<dbReference type="GO" id="GO:0005829">
    <property type="term" value="C:cytosol"/>
    <property type="evidence" value="ECO:0007669"/>
    <property type="project" value="TreeGrafter"/>
</dbReference>
<evidence type="ECO:0000256" key="3">
    <source>
        <dbReference type="ARBA" id="ARBA00022679"/>
    </source>
</evidence>
<dbReference type="NCBIfam" id="NF006967">
    <property type="entry name" value="PRK09440.1-5"/>
    <property type="match status" value="1"/>
</dbReference>
<accession>A0A9X2KSY0</accession>
<reference evidence="6" key="1">
    <citation type="submission" date="2022-05" db="EMBL/GenBank/DDBJ databases">
        <authorList>
            <person name="Sun H.-N."/>
        </authorList>
    </citation>
    <scope>NUCLEOTIDE SEQUENCE</scope>
    <source>
        <strain evidence="6">HB14</strain>
    </source>
</reference>
<dbReference type="InterPro" id="IPR050859">
    <property type="entry name" value="Class-I_PLP-dep_aminotransf"/>
</dbReference>
<evidence type="ECO:0000256" key="2">
    <source>
        <dbReference type="ARBA" id="ARBA00022576"/>
    </source>
</evidence>